<dbReference type="CDD" id="cd01647">
    <property type="entry name" value="RT_LTR"/>
    <property type="match status" value="1"/>
</dbReference>
<sequence>MIDSGSMACTLSEAAEASLLQHNPDLRGCPADDVVIIGCGGHRVTPKAIYDVDVVVYDCNMVVPMLVVPGQTDDMILGSNAIKKILELMRKTDSYWRLVSEPSGGSDEDCHRFFSLLSNTERWRGDTVPDKVGTLRLQQCVTLQPQSEHLVWGKLPASAPISVGSTVVVEPTQSRCRSSKVLVGRVVTPMWGDRWLPMKVMNPTSEPVVLKRNTKLADVFPCIAAEDLSQPDHIQAFSQSVTGAPVTRSKEDVRRALDELGLQDLDLDACEVSDLWRERLCQIIERYEPIFSRHKLDCGEASDFVHKIHLVDERPFRLPYRRVPPNHYEKLRTAINDMEEKGIIRKSNSEYASPLVLVWKKNGDLRICTDFRCLNAKTVRDAHPLPHQADTLAALGGNAYFSTMDLTSGFYNVPLHEDHKRYTAFSSPFGLHEYNRMPQGVQTDPGKVEAIGQVQVSDLMDSDGVTPSQKKIRSFLGMVLYYQHFIEDCSVKARPLFKLLSEQKAGEKARRGWKSKKKCHSAVKLTPDDWTPECRVAFDTLKHDLLHTVTLAHPDFGKPFILAVDASFDGIAPLSPSSSLAKKIARPVAFASRTLSRA</sequence>
<protein>
    <recommendedName>
        <fullName evidence="2">ribonuclease H</fullName>
        <ecNumber evidence="2">3.1.26.4</ecNumber>
    </recommendedName>
</protein>
<dbReference type="InterPro" id="IPR050951">
    <property type="entry name" value="Retrovirus_Pol_polyprotein"/>
</dbReference>
<accession>A0AAD7REW2</accession>
<dbReference type="PANTHER" id="PTHR37984">
    <property type="entry name" value="PROTEIN CBG26694"/>
    <property type="match status" value="1"/>
</dbReference>
<dbReference type="Pfam" id="PF00078">
    <property type="entry name" value="RVT_1"/>
    <property type="match status" value="1"/>
</dbReference>
<dbReference type="Gene3D" id="3.30.70.270">
    <property type="match status" value="1"/>
</dbReference>
<dbReference type="InterPro" id="IPR041577">
    <property type="entry name" value="RT_RNaseH_2"/>
</dbReference>
<dbReference type="AlphaFoldDB" id="A0AAD7REW2"/>
<dbReference type="EMBL" id="JAINUG010000349">
    <property type="protein sequence ID" value="KAJ8377534.1"/>
    <property type="molecule type" value="Genomic_DNA"/>
</dbReference>
<reference evidence="6" key="1">
    <citation type="journal article" date="2023" name="Science">
        <title>Genome structures resolve the early diversification of teleost fishes.</title>
        <authorList>
            <person name="Parey E."/>
            <person name="Louis A."/>
            <person name="Montfort J."/>
            <person name="Bouchez O."/>
            <person name="Roques C."/>
            <person name="Iampietro C."/>
            <person name="Lluch J."/>
            <person name="Castinel A."/>
            <person name="Donnadieu C."/>
            <person name="Desvignes T."/>
            <person name="Floi Bucao C."/>
            <person name="Jouanno E."/>
            <person name="Wen M."/>
            <person name="Mejri S."/>
            <person name="Dirks R."/>
            <person name="Jansen H."/>
            <person name="Henkel C."/>
            <person name="Chen W.J."/>
            <person name="Zahm M."/>
            <person name="Cabau C."/>
            <person name="Klopp C."/>
            <person name="Thompson A.W."/>
            <person name="Robinson-Rechavi M."/>
            <person name="Braasch I."/>
            <person name="Lecointre G."/>
            <person name="Bobe J."/>
            <person name="Postlethwait J.H."/>
            <person name="Berthelot C."/>
            <person name="Roest Crollius H."/>
            <person name="Guiguen Y."/>
        </authorList>
    </citation>
    <scope>NUCLEOTIDE SEQUENCE</scope>
    <source>
        <strain evidence="6">NC1722</strain>
    </source>
</reference>
<dbReference type="GO" id="GO:0004523">
    <property type="term" value="F:RNA-DNA hybrid ribonuclease activity"/>
    <property type="evidence" value="ECO:0007669"/>
    <property type="project" value="UniProtKB-EC"/>
</dbReference>
<gene>
    <name evidence="6" type="ORF">AAFF_G00256300</name>
</gene>
<evidence type="ECO:0000313" key="6">
    <source>
        <dbReference type="EMBL" id="KAJ8377534.1"/>
    </source>
</evidence>
<keyword evidence="3" id="KW-0511">Multifunctional enzyme</keyword>
<evidence type="ECO:0000256" key="3">
    <source>
        <dbReference type="ARBA" id="ARBA00023268"/>
    </source>
</evidence>
<feature type="domain" description="Reverse transcriptase" evidence="4">
    <location>
        <begin position="360"/>
        <end position="442"/>
    </location>
</feature>
<dbReference type="Proteomes" id="UP001221898">
    <property type="component" value="Unassembled WGS sequence"/>
</dbReference>
<dbReference type="SUPFAM" id="SSF56672">
    <property type="entry name" value="DNA/RNA polymerases"/>
    <property type="match status" value="1"/>
</dbReference>
<dbReference type="InterPro" id="IPR000477">
    <property type="entry name" value="RT_dom"/>
</dbReference>
<feature type="domain" description="Reverse transcriptase/retrotransposon-derived protein RNase H-like" evidence="5">
    <location>
        <begin position="530"/>
        <end position="597"/>
    </location>
</feature>
<dbReference type="InterPro" id="IPR043502">
    <property type="entry name" value="DNA/RNA_pol_sf"/>
</dbReference>
<comment type="similarity">
    <text evidence="1">Belongs to the beta type-B retroviral polymerase family. HERV class-II K(HML-2) pol subfamily.</text>
</comment>
<dbReference type="InterPro" id="IPR043128">
    <property type="entry name" value="Rev_trsase/Diguanyl_cyclase"/>
</dbReference>
<name>A0AAD7REW2_9TELE</name>
<evidence type="ECO:0000256" key="2">
    <source>
        <dbReference type="ARBA" id="ARBA00012180"/>
    </source>
</evidence>
<dbReference type="EC" id="3.1.26.4" evidence="2"/>
<evidence type="ECO:0000313" key="7">
    <source>
        <dbReference type="Proteomes" id="UP001221898"/>
    </source>
</evidence>
<dbReference type="Pfam" id="PF17919">
    <property type="entry name" value="RT_RNaseH_2"/>
    <property type="match status" value="1"/>
</dbReference>
<dbReference type="Gene3D" id="3.10.10.10">
    <property type="entry name" value="HIV Type 1 Reverse Transcriptase, subunit A, domain 1"/>
    <property type="match status" value="1"/>
</dbReference>
<dbReference type="PANTHER" id="PTHR37984:SF5">
    <property type="entry name" value="PROTEIN NYNRIN-LIKE"/>
    <property type="match status" value="1"/>
</dbReference>
<evidence type="ECO:0000259" key="4">
    <source>
        <dbReference type="Pfam" id="PF00078"/>
    </source>
</evidence>
<evidence type="ECO:0000256" key="1">
    <source>
        <dbReference type="ARBA" id="ARBA00010879"/>
    </source>
</evidence>
<organism evidence="6 7">
    <name type="scientific">Aldrovandia affinis</name>
    <dbReference type="NCBI Taxonomy" id="143900"/>
    <lineage>
        <taxon>Eukaryota</taxon>
        <taxon>Metazoa</taxon>
        <taxon>Chordata</taxon>
        <taxon>Craniata</taxon>
        <taxon>Vertebrata</taxon>
        <taxon>Euteleostomi</taxon>
        <taxon>Actinopterygii</taxon>
        <taxon>Neopterygii</taxon>
        <taxon>Teleostei</taxon>
        <taxon>Notacanthiformes</taxon>
        <taxon>Halosauridae</taxon>
        <taxon>Aldrovandia</taxon>
    </lineage>
</organism>
<evidence type="ECO:0000259" key="5">
    <source>
        <dbReference type="Pfam" id="PF17919"/>
    </source>
</evidence>
<comment type="caution">
    <text evidence="6">The sequence shown here is derived from an EMBL/GenBank/DDBJ whole genome shotgun (WGS) entry which is preliminary data.</text>
</comment>
<keyword evidence="7" id="KW-1185">Reference proteome</keyword>
<proteinExistence type="inferred from homology"/>